<keyword evidence="13" id="KW-1185">Reference proteome</keyword>
<comment type="subcellular location">
    <subcellularLocation>
        <location evidence="1 9">Cytoplasm</location>
    </subcellularLocation>
</comment>
<keyword evidence="8 9" id="KW-0804">Transcription</keyword>
<comment type="pathway">
    <text evidence="2 9">Amino-acid biosynthesis; L-arginine biosynthesis [regulation].</text>
</comment>
<dbReference type="GO" id="GO:0005737">
    <property type="term" value="C:cytoplasm"/>
    <property type="evidence" value="ECO:0007669"/>
    <property type="project" value="UniProtKB-SubCell"/>
</dbReference>
<dbReference type="PANTHER" id="PTHR34471">
    <property type="entry name" value="ARGININE REPRESSOR"/>
    <property type="match status" value="1"/>
</dbReference>
<dbReference type="HAMAP" id="MF_00173">
    <property type="entry name" value="Arg_repressor"/>
    <property type="match status" value="1"/>
</dbReference>
<evidence type="ECO:0000256" key="4">
    <source>
        <dbReference type="ARBA" id="ARBA00021148"/>
    </source>
</evidence>
<evidence type="ECO:0000313" key="13">
    <source>
        <dbReference type="Proteomes" id="UP000291236"/>
    </source>
</evidence>
<keyword evidence="5 9" id="KW-0963">Cytoplasm</keyword>
<keyword evidence="9" id="KW-0678">Repressor</keyword>
<comment type="similarity">
    <text evidence="3 9">Belongs to the ArgR family.</text>
</comment>
<reference evidence="12 13" key="1">
    <citation type="submission" date="2018-12" db="EMBL/GenBank/DDBJ databases">
        <title>Rubrispira sanarue gen. nov., sp., nov., a member of the order Silvanigrellales, isolated from a brackish lake in Hamamatsu Japan.</title>
        <authorList>
            <person name="Maejima Y."/>
            <person name="Iino T."/>
            <person name="Muraguchi Y."/>
            <person name="Fukuda K."/>
            <person name="Nojiri H."/>
            <person name="Ohkuma M."/>
            <person name="Moriuchi R."/>
            <person name="Dohra H."/>
            <person name="Kimbara K."/>
            <person name="Shintani M."/>
        </authorList>
    </citation>
    <scope>NUCLEOTIDE SEQUENCE [LARGE SCALE GENOMIC DNA]</scope>
    <source>
        <strain evidence="12 13">RF1110005</strain>
    </source>
</reference>
<dbReference type="GO" id="GO:0006526">
    <property type="term" value="P:L-arginine biosynthetic process"/>
    <property type="evidence" value="ECO:0007669"/>
    <property type="project" value="UniProtKB-UniPathway"/>
</dbReference>
<evidence type="ECO:0000256" key="5">
    <source>
        <dbReference type="ARBA" id="ARBA00022490"/>
    </source>
</evidence>
<comment type="function">
    <text evidence="9">Regulates arginine biosynthesis genes.</text>
</comment>
<dbReference type="Gene3D" id="3.30.1360.40">
    <property type="match status" value="1"/>
</dbReference>
<evidence type="ECO:0000259" key="11">
    <source>
        <dbReference type="Pfam" id="PF02863"/>
    </source>
</evidence>
<dbReference type="RefSeq" id="WP_130606670.1">
    <property type="nucleotide sequence ID" value="NZ_AP019368.1"/>
</dbReference>
<evidence type="ECO:0000256" key="2">
    <source>
        <dbReference type="ARBA" id="ARBA00005040"/>
    </source>
</evidence>
<name>A0A4P2VHS4_FLUSA</name>
<keyword evidence="6 9" id="KW-0805">Transcription regulation</keyword>
<evidence type="ECO:0000256" key="7">
    <source>
        <dbReference type="ARBA" id="ARBA00023125"/>
    </source>
</evidence>
<keyword evidence="9" id="KW-0055">Arginine biosynthesis</keyword>
<keyword evidence="9" id="KW-0028">Amino-acid biosynthesis</keyword>
<dbReference type="GO" id="GO:0003677">
    <property type="term" value="F:DNA binding"/>
    <property type="evidence" value="ECO:0007669"/>
    <property type="project" value="UniProtKB-KW"/>
</dbReference>
<feature type="domain" description="Arginine repressor C-terminal" evidence="11">
    <location>
        <begin position="81"/>
        <end position="146"/>
    </location>
</feature>
<dbReference type="UniPathway" id="UPA00068"/>
<dbReference type="OrthoDB" id="7060358at2"/>
<evidence type="ECO:0000259" key="10">
    <source>
        <dbReference type="Pfam" id="PF01316"/>
    </source>
</evidence>
<dbReference type="AlphaFoldDB" id="A0A4P2VHS4"/>
<dbReference type="SUPFAM" id="SSF46785">
    <property type="entry name" value="Winged helix' DNA-binding domain"/>
    <property type="match status" value="1"/>
</dbReference>
<dbReference type="Pfam" id="PF02863">
    <property type="entry name" value="Arg_repressor_C"/>
    <property type="match status" value="1"/>
</dbReference>
<evidence type="ECO:0000256" key="3">
    <source>
        <dbReference type="ARBA" id="ARBA00008316"/>
    </source>
</evidence>
<dbReference type="InterPro" id="IPR036388">
    <property type="entry name" value="WH-like_DNA-bd_sf"/>
</dbReference>
<keyword evidence="7 9" id="KW-0238">DNA-binding</keyword>
<dbReference type="Pfam" id="PF01316">
    <property type="entry name" value="Arg_repressor"/>
    <property type="match status" value="1"/>
</dbReference>
<dbReference type="InterPro" id="IPR020900">
    <property type="entry name" value="Arg_repress_DNA-bd"/>
</dbReference>
<evidence type="ECO:0000256" key="6">
    <source>
        <dbReference type="ARBA" id="ARBA00023015"/>
    </source>
</evidence>
<dbReference type="GO" id="GO:0051259">
    <property type="term" value="P:protein complex oligomerization"/>
    <property type="evidence" value="ECO:0007669"/>
    <property type="project" value="InterPro"/>
</dbReference>
<dbReference type="InterPro" id="IPR001669">
    <property type="entry name" value="Arg_repress"/>
</dbReference>
<feature type="domain" description="Arginine repressor DNA-binding" evidence="10">
    <location>
        <begin position="9"/>
        <end position="57"/>
    </location>
</feature>
<dbReference type="EMBL" id="AP019368">
    <property type="protein sequence ID" value="BBH52301.1"/>
    <property type="molecule type" value="Genomic_DNA"/>
</dbReference>
<dbReference type="SUPFAM" id="SSF55252">
    <property type="entry name" value="C-terminal domain of arginine repressor"/>
    <property type="match status" value="1"/>
</dbReference>
<gene>
    <name evidence="9" type="primary">argR</name>
    <name evidence="12" type="ORF">JCM31447_07420</name>
</gene>
<dbReference type="GO" id="GO:0003700">
    <property type="term" value="F:DNA-binding transcription factor activity"/>
    <property type="evidence" value="ECO:0007669"/>
    <property type="project" value="UniProtKB-UniRule"/>
</dbReference>
<evidence type="ECO:0000256" key="9">
    <source>
        <dbReference type="HAMAP-Rule" id="MF_00173"/>
    </source>
</evidence>
<organism evidence="12 13">
    <name type="scientific">Fluviispira sanaruensis</name>
    <dbReference type="NCBI Taxonomy" id="2493639"/>
    <lineage>
        <taxon>Bacteria</taxon>
        <taxon>Pseudomonadati</taxon>
        <taxon>Bdellovibrionota</taxon>
        <taxon>Oligoflexia</taxon>
        <taxon>Silvanigrellales</taxon>
        <taxon>Silvanigrellaceae</taxon>
        <taxon>Fluviispira</taxon>
    </lineage>
</organism>
<sequence length="160" mass="17876">MKNTGKKDDEVILDLIRSEKIAHQQELVAKLKKLGLSIPQSTLSRKLKKLGVVKVQNCYKILNSSTKTLVPIFEIKVSPPNILILHTLPGHANSLAFQLDQKIMHGTNNIVKSRYDSLMGTIAGDDTVLVISDGTKKGLEKLLEEIEMDFEVERFHGETN</sequence>
<dbReference type="PRINTS" id="PR01467">
    <property type="entry name" value="ARGREPRESSOR"/>
</dbReference>
<dbReference type="Gene3D" id="1.10.10.10">
    <property type="entry name" value="Winged helix-like DNA-binding domain superfamily/Winged helix DNA-binding domain"/>
    <property type="match status" value="1"/>
</dbReference>
<dbReference type="KEGG" id="sbf:JCM31447_07420"/>
<evidence type="ECO:0000256" key="8">
    <source>
        <dbReference type="ARBA" id="ARBA00023163"/>
    </source>
</evidence>
<dbReference type="PANTHER" id="PTHR34471:SF1">
    <property type="entry name" value="ARGININE REPRESSOR"/>
    <property type="match status" value="1"/>
</dbReference>
<dbReference type="InterPro" id="IPR036251">
    <property type="entry name" value="Arg_repress_C_sf"/>
</dbReference>
<evidence type="ECO:0000313" key="12">
    <source>
        <dbReference type="EMBL" id="BBH52301.1"/>
    </source>
</evidence>
<dbReference type="Proteomes" id="UP000291236">
    <property type="component" value="Chromosome"/>
</dbReference>
<proteinExistence type="inferred from homology"/>
<accession>A0A4P2VHS4</accession>
<dbReference type="GO" id="GO:1900079">
    <property type="term" value="P:regulation of arginine biosynthetic process"/>
    <property type="evidence" value="ECO:0007669"/>
    <property type="project" value="UniProtKB-UniRule"/>
</dbReference>
<protein>
    <recommendedName>
        <fullName evidence="4 9">Arginine repressor</fullName>
    </recommendedName>
</protein>
<dbReference type="GO" id="GO:0034618">
    <property type="term" value="F:arginine binding"/>
    <property type="evidence" value="ECO:0007669"/>
    <property type="project" value="InterPro"/>
</dbReference>
<dbReference type="InterPro" id="IPR036390">
    <property type="entry name" value="WH_DNA-bd_sf"/>
</dbReference>
<dbReference type="InterPro" id="IPR020899">
    <property type="entry name" value="Arg_repress_C"/>
</dbReference>
<evidence type="ECO:0000256" key="1">
    <source>
        <dbReference type="ARBA" id="ARBA00004496"/>
    </source>
</evidence>